<evidence type="ECO:0000313" key="3">
    <source>
        <dbReference type="EMBL" id="TMQ53501.1"/>
    </source>
</evidence>
<dbReference type="Proteomes" id="UP000319829">
    <property type="component" value="Unassembled WGS sequence"/>
</dbReference>
<accession>A0A538SQ57</accession>
<proteinExistence type="predicted"/>
<comment type="caution">
    <text evidence="3">The sequence shown here is derived from an EMBL/GenBank/DDBJ whole genome shotgun (WGS) entry which is preliminary data.</text>
</comment>
<reference evidence="5 6" key="1">
    <citation type="journal article" date="2019" name="Nat. Microbiol.">
        <title>Mediterranean grassland soil C-N compound turnover is dependent on rainfall and depth, and is mediated by genomically divergent microorganisms.</title>
        <authorList>
            <person name="Diamond S."/>
            <person name="Andeer P.F."/>
            <person name="Li Z."/>
            <person name="Crits-Christoph A."/>
            <person name="Burstein D."/>
            <person name="Anantharaman K."/>
            <person name="Lane K.R."/>
            <person name="Thomas B.C."/>
            <person name="Pan C."/>
            <person name="Northen T.R."/>
            <person name="Banfield J.F."/>
        </authorList>
    </citation>
    <scope>NUCLEOTIDE SEQUENCE [LARGE SCALE GENOMIC DNA]</scope>
    <source>
        <strain evidence="3">WS_4</strain>
        <strain evidence="4">WS_7</strain>
    </source>
</reference>
<name>A0A538SQ57_UNCEI</name>
<dbReference type="AlphaFoldDB" id="A0A538SQ57"/>
<protein>
    <recommendedName>
        <fullName evidence="2">DUF6754 domain-containing protein</fullName>
    </recommendedName>
</protein>
<evidence type="ECO:0000313" key="6">
    <source>
        <dbReference type="Proteomes" id="UP000319829"/>
    </source>
</evidence>
<dbReference type="EMBL" id="VBOU01000085">
    <property type="protein sequence ID" value="TMQ53501.1"/>
    <property type="molecule type" value="Genomic_DNA"/>
</dbReference>
<dbReference type="Proteomes" id="UP000317366">
    <property type="component" value="Unassembled WGS sequence"/>
</dbReference>
<dbReference type="Pfam" id="PF20539">
    <property type="entry name" value="DUF6754"/>
    <property type="match status" value="1"/>
</dbReference>
<gene>
    <name evidence="3" type="ORF">E6K74_09180</name>
    <name evidence="4" type="ORF">E6K77_09500</name>
</gene>
<evidence type="ECO:0000259" key="2">
    <source>
        <dbReference type="Pfam" id="PF20539"/>
    </source>
</evidence>
<dbReference type="InterPro" id="IPR046642">
    <property type="entry name" value="DUF6754"/>
</dbReference>
<keyword evidence="1" id="KW-0472">Membrane</keyword>
<evidence type="ECO:0000256" key="1">
    <source>
        <dbReference type="SAM" id="Phobius"/>
    </source>
</evidence>
<dbReference type="EMBL" id="VBOX01000091">
    <property type="protein sequence ID" value="TMQ61717.1"/>
    <property type="molecule type" value="Genomic_DNA"/>
</dbReference>
<sequence>MVRSGFVTPELDTRWFDPARLNVLIGILLFTAFLVVNIFRARAKGTLYVRPIAGLKALDEAIGRATEMGRPVLYVPGLSDMSEVGTFAAITICARLAYRVAEMGCDIDVPCYDPVVMTVLDGAVREAYSKAGKPDAFRPGCVHYVSAQQMAYVAAVNGFMLRELPAANIYMGSFYAESLLLAETGARTGAIQIAGTDKVTQLPFFVCACDYTLLGEELFAASAYLGREPIQLATVIAQDWAKALAAAAIVGALVLSALGHPALQTWLKVA</sequence>
<feature type="transmembrane region" description="Helical" evidence="1">
    <location>
        <begin position="20"/>
        <end position="39"/>
    </location>
</feature>
<evidence type="ECO:0000313" key="4">
    <source>
        <dbReference type="EMBL" id="TMQ61717.1"/>
    </source>
</evidence>
<feature type="transmembrane region" description="Helical" evidence="1">
    <location>
        <begin position="243"/>
        <end position="263"/>
    </location>
</feature>
<organism evidence="3 6">
    <name type="scientific">Eiseniibacteriota bacterium</name>
    <dbReference type="NCBI Taxonomy" id="2212470"/>
    <lineage>
        <taxon>Bacteria</taxon>
        <taxon>Candidatus Eiseniibacteriota</taxon>
    </lineage>
</organism>
<feature type="domain" description="DUF6754" evidence="2">
    <location>
        <begin position="13"/>
        <end position="259"/>
    </location>
</feature>
<evidence type="ECO:0000313" key="5">
    <source>
        <dbReference type="Proteomes" id="UP000317366"/>
    </source>
</evidence>
<keyword evidence="1" id="KW-0812">Transmembrane</keyword>
<keyword evidence="1" id="KW-1133">Transmembrane helix</keyword>